<dbReference type="FunCoup" id="Q75DI7">
    <property type="interactions" value="463"/>
</dbReference>
<protein>
    <recommendedName>
        <fullName evidence="8">Sulfhydryl oxidase</fullName>
        <ecNumber evidence="8">1.8.3.2</ecNumber>
    </recommendedName>
</protein>
<evidence type="ECO:0000256" key="4">
    <source>
        <dbReference type="ARBA" id="ARBA00022827"/>
    </source>
</evidence>
<reference evidence="11" key="2">
    <citation type="journal article" date="2013" name="G3 (Bethesda)">
        <title>Genomes of Ashbya fungi isolated from insects reveal four mating-type loci, numerous translocations, lack of transposons, and distinct gene duplications.</title>
        <authorList>
            <person name="Dietrich F.S."/>
            <person name="Voegeli S."/>
            <person name="Kuo S."/>
            <person name="Philippsen P."/>
        </authorList>
    </citation>
    <scope>GENOME REANNOTATION</scope>
    <source>
        <strain evidence="11">ATCC 10895 / CBS 109.51 / FGSC 9923 / NRRL Y-1056</strain>
    </source>
</reference>
<evidence type="ECO:0000256" key="2">
    <source>
        <dbReference type="ARBA" id="ARBA00004569"/>
    </source>
</evidence>
<dbReference type="GO" id="GO:0006879">
    <property type="term" value="P:intracellular iron ion homeostasis"/>
    <property type="evidence" value="ECO:0007669"/>
    <property type="project" value="EnsemblFungi"/>
</dbReference>
<dbReference type="InterPro" id="IPR036774">
    <property type="entry name" value="ERV/ALR_sulphydryl_oxid_sf"/>
</dbReference>
<evidence type="ECO:0000313" key="10">
    <source>
        <dbReference type="EMBL" id="AAS50807.3"/>
    </source>
</evidence>
<dbReference type="EMBL" id="AE016815">
    <property type="protein sequence ID" value="AAS50807.3"/>
    <property type="molecule type" value="Genomic_DNA"/>
</dbReference>
<gene>
    <name evidence="10" type="ORF">AGOS_ABR037W</name>
</gene>
<dbReference type="GeneID" id="4619078"/>
<dbReference type="RefSeq" id="NP_982983.3">
    <property type="nucleotide sequence ID" value="NM_208336.3"/>
</dbReference>
<organism evidence="10 11">
    <name type="scientific">Eremothecium gossypii (strain ATCC 10895 / CBS 109.51 / FGSC 9923 / NRRL Y-1056)</name>
    <name type="common">Yeast</name>
    <name type="synonym">Ashbya gossypii</name>
    <dbReference type="NCBI Taxonomy" id="284811"/>
    <lineage>
        <taxon>Eukaryota</taxon>
        <taxon>Fungi</taxon>
        <taxon>Dikarya</taxon>
        <taxon>Ascomycota</taxon>
        <taxon>Saccharomycotina</taxon>
        <taxon>Saccharomycetes</taxon>
        <taxon>Saccharomycetales</taxon>
        <taxon>Saccharomycetaceae</taxon>
        <taxon>Eremothecium</taxon>
    </lineage>
</organism>
<dbReference type="eggNOG" id="KOG3355">
    <property type="taxonomic scope" value="Eukaryota"/>
</dbReference>
<keyword evidence="3 8" id="KW-0285">Flavoprotein</keyword>
<dbReference type="FunFam" id="1.20.120.310:FF:000003">
    <property type="entry name" value="Sulfhydryl oxidase"/>
    <property type="match status" value="1"/>
</dbReference>
<evidence type="ECO:0000313" key="11">
    <source>
        <dbReference type="Proteomes" id="UP000000591"/>
    </source>
</evidence>
<dbReference type="EC" id="1.8.3.2" evidence="8"/>
<evidence type="ECO:0000256" key="3">
    <source>
        <dbReference type="ARBA" id="ARBA00022630"/>
    </source>
</evidence>
<name>Q75DI7_EREGS</name>
<comment type="cofactor">
    <cofactor evidence="1 8">
        <name>FAD</name>
        <dbReference type="ChEBI" id="CHEBI:57692"/>
    </cofactor>
</comment>
<dbReference type="STRING" id="284811.Q75DI7"/>
<dbReference type="Pfam" id="PF04777">
    <property type="entry name" value="Evr1_Alr"/>
    <property type="match status" value="1"/>
</dbReference>
<evidence type="ECO:0000256" key="1">
    <source>
        <dbReference type="ARBA" id="ARBA00001974"/>
    </source>
</evidence>
<keyword evidence="5 8" id="KW-0560">Oxidoreductase</keyword>
<keyword evidence="6" id="KW-0496">Mitochondrion</keyword>
<dbReference type="OrthoDB" id="17199at2759"/>
<sequence>MPETSVSVSQKSYSAGPSGRTIVYDEDGKPCRSCNTLLDFKFATNALHGKVADSTGAVPEAAAAAATVSANIPGSKHYRQVEPADVEELGRSSWTLLHTAAAKYPRQPSDAQKQEMRQFLSIFSHIYPCNWCAKDFEQYIRDRAPRVDSRDELGQWMCEAHNDVNQKLGKELFDCNFWKKRWLDGWE</sequence>
<dbReference type="OMA" id="PCRTCNT"/>
<dbReference type="GO" id="GO:0034599">
    <property type="term" value="P:cellular response to oxidative stress"/>
    <property type="evidence" value="ECO:0007669"/>
    <property type="project" value="EnsemblFungi"/>
</dbReference>
<keyword evidence="7" id="KW-1015">Disulfide bond</keyword>
<dbReference type="Gene3D" id="1.20.120.310">
    <property type="entry name" value="ERV/ALR sulfhydryl oxidase domain"/>
    <property type="match status" value="1"/>
</dbReference>
<dbReference type="PANTHER" id="PTHR12645">
    <property type="entry name" value="ALR/ERV"/>
    <property type="match status" value="1"/>
</dbReference>
<evidence type="ECO:0000259" key="9">
    <source>
        <dbReference type="PROSITE" id="PS51324"/>
    </source>
</evidence>
<dbReference type="HOGENOM" id="CLU_070631_1_0_1"/>
<dbReference type="InterPro" id="IPR017905">
    <property type="entry name" value="ERV/ALR_sulphydryl_oxidase"/>
</dbReference>
<dbReference type="SUPFAM" id="SSF69000">
    <property type="entry name" value="FAD-dependent thiol oxidase"/>
    <property type="match status" value="1"/>
</dbReference>
<dbReference type="Gene3D" id="4.10.320.60">
    <property type="match status" value="1"/>
</dbReference>
<comment type="subcellular location">
    <subcellularLocation>
        <location evidence="2">Mitochondrion intermembrane space</location>
    </subcellularLocation>
</comment>
<dbReference type="PROSITE" id="PS51324">
    <property type="entry name" value="ERV_ALR"/>
    <property type="match status" value="1"/>
</dbReference>
<dbReference type="InterPro" id="IPR039799">
    <property type="entry name" value="ALR/ERV"/>
</dbReference>
<evidence type="ECO:0000256" key="6">
    <source>
        <dbReference type="ARBA" id="ARBA00023128"/>
    </source>
</evidence>
<dbReference type="GO" id="GO:0050660">
    <property type="term" value="F:flavin adenine dinucleotide binding"/>
    <property type="evidence" value="ECO:0000318"/>
    <property type="project" value="GO_Central"/>
</dbReference>
<feature type="domain" description="ERV/ALR sulfhydryl oxidase" evidence="9">
    <location>
        <begin position="82"/>
        <end position="182"/>
    </location>
</feature>
<dbReference type="InParanoid" id="Q75DI7"/>
<dbReference type="GO" id="GO:0005758">
    <property type="term" value="C:mitochondrial intermembrane space"/>
    <property type="evidence" value="ECO:0007669"/>
    <property type="project" value="UniProtKB-SubCell"/>
</dbReference>
<dbReference type="Proteomes" id="UP000000591">
    <property type="component" value="Chromosome II"/>
</dbReference>
<dbReference type="GO" id="GO:0005739">
    <property type="term" value="C:mitochondrion"/>
    <property type="evidence" value="ECO:0000318"/>
    <property type="project" value="GO_Central"/>
</dbReference>
<accession>Q75DI7</accession>
<evidence type="ECO:0000256" key="8">
    <source>
        <dbReference type="RuleBase" id="RU371123"/>
    </source>
</evidence>
<evidence type="ECO:0000256" key="7">
    <source>
        <dbReference type="ARBA" id="ARBA00023157"/>
    </source>
</evidence>
<reference evidence="10 11" key="1">
    <citation type="journal article" date="2004" name="Science">
        <title>The Ashbya gossypii genome as a tool for mapping the ancient Saccharomyces cerevisiae genome.</title>
        <authorList>
            <person name="Dietrich F.S."/>
            <person name="Voegeli S."/>
            <person name="Brachat S."/>
            <person name="Lerch A."/>
            <person name="Gates K."/>
            <person name="Steiner S."/>
            <person name="Mohr C."/>
            <person name="Pohlmann R."/>
            <person name="Luedi P."/>
            <person name="Choi S."/>
            <person name="Wing R.A."/>
            <person name="Flavier A."/>
            <person name="Gaffney T.D."/>
            <person name="Philippsen P."/>
        </authorList>
    </citation>
    <scope>NUCLEOTIDE SEQUENCE [LARGE SCALE GENOMIC DNA]</scope>
    <source>
        <strain evidence="11">ATCC 10895 / CBS 109.51 / FGSC 9923 / NRRL Y-1056</strain>
    </source>
</reference>
<evidence type="ECO:0000256" key="5">
    <source>
        <dbReference type="ARBA" id="ARBA00023002"/>
    </source>
</evidence>
<dbReference type="GO" id="GO:0160203">
    <property type="term" value="P:mitochondrial disulfide relay system"/>
    <property type="evidence" value="ECO:0007669"/>
    <property type="project" value="EnsemblFungi"/>
</dbReference>
<keyword evidence="4 8" id="KW-0274">FAD</keyword>
<dbReference type="AlphaFoldDB" id="Q75DI7"/>
<comment type="catalytic activity">
    <reaction evidence="8">
        <text>2 R'C(R)SH + O2 = R'C(R)S-S(R)CR' + H2O2</text>
        <dbReference type="Rhea" id="RHEA:17357"/>
        <dbReference type="ChEBI" id="CHEBI:15379"/>
        <dbReference type="ChEBI" id="CHEBI:16240"/>
        <dbReference type="ChEBI" id="CHEBI:16520"/>
        <dbReference type="ChEBI" id="CHEBI:17412"/>
        <dbReference type="EC" id="1.8.3.2"/>
    </reaction>
</comment>
<keyword evidence="11" id="KW-1185">Reference proteome</keyword>
<dbReference type="PANTHER" id="PTHR12645:SF0">
    <property type="entry name" value="FAD-LINKED SULFHYDRYL OXIDASE ALR"/>
    <property type="match status" value="1"/>
</dbReference>
<proteinExistence type="predicted"/>
<dbReference type="KEGG" id="ago:AGOS_ABR037W"/>
<dbReference type="GO" id="GO:0016971">
    <property type="term" value="F:flavin-dependent sulfhydryl oxidase activity"/>
    <property type="evidence" value="ECO:0000318"/>
    <property type="project" value="GO_Central"/>
</dbReference>